<name>A0A1H9PB49_9BACT</name>
<dbReference type="PANTHER" id="PTHR11735">
    <property type="entry name" value="TRNA N6-ADENOSINE THREONYLCARBAMOYLTRANSFERASE"/>
    <property type="match status" value="1"/>
</dbReference>
<dbReference type="Proteomes" id="UP000199021">
    <property type="component" value="Unassembled WGS sequence"/>
</dbReference>
<dbReference type="RefSeq" id="WP_090173528.1">
    <property type="nucleotide sequence ID" value="NZ_FOFB01000045.1"/>
</dbReference>
<evidence type="ECO:0000313" key="3">
    <source>
        <dbReference type="Proteomes" id="UP000199021"/>
    </source>
</evidence>
<dbReference type="AlphaFoldDB" id="A0A1H9PB49"/>
<keyword evidence="3" id="KW-1185">Reference proteome</keyword>
<dbReference type="GO" id="GO:0005829">
    <property type="term" value="C:cytosol"/>
    <property type="evidence" value="ECO:0007669"/>
    <property type="project" value="TreeGrafter"/>
</dbReference>
<proteinExistence type="predicted"/>
<dbReference type="NCBIfam" id="TIGR03725">
    <property type="entry name" value="T6A_YeaZ"/>
    <property type="match status" value="1"/>
</dbReference>
<dbReference type="InterPro" id="IPR043129">
    <property type="entry name" value="ATPase_NBD"/>
</dbReference>
<accession>A0A1H9PB49</accession>
<gene>
    <name evidence="2" type="ORF">SAMN05444359_14511</name>
</gene>
<dbReference type="OrthoDB" id="9784166at2"/>
<evidence type="ECO:0000313" key="2">
    <source>
        <dbReference type="EMBL" id="SER45381.1"/>
    </source>
</evidence>
<dbReference type="SUPFAM" id="SSF53067">
    <property type="entry name" value="Actin-like ATPase domain"/>
    <property type="match status" value="1"/>
</dbReference>
<reference evidence="3" key="1">
    <citation type="submission" date="2016-10" db="EMBL/GenBank/DDBJ databases">
        <authorList>
            <person name="Varghese N."/>
            <person name="Submissions S."/>
        </authorList>
    </citation>
    <scope>NUCLEOTIDE SEQUENCE [LARGE SCALE GENOMIC DNA]</scope>
    <source>
        <strain evidence="3">DSM 24740</strain>
    </source>
</reference>
<dbReference type="EMBL" id="FOFB01000045">
    <property type="protein sequence ID" value="SER45381.1"/>
    <property type="molecule type" value="Genomic_DNA"/>
</dbReference>
<dbReference type="PANTHER" id="PTHR11735:SF11">
    <property type="entry name" value="TRNA THREONYLCARBAMOYLADENOSINE BIOSYNTHESIS PROTEIN TSAB"/>
    <property type="match status" value="1"/>
</dbReference>
<dbReference type="Pfam" id="PF00814">
    <property type="entry name" value="TsaD"/>
    <property type="match status" value="1"/>
</dbReference>
<organism evidence="2 3">
    <name type="scientific">Neolewinella agarilytica</name>
    <dbReference type="NCBI Taxonomy" id="478744"/>
    <lineage>
        <taxon>Bacteria</taxon>
        <taxon>Pseudomonadati</taxon>
        <taxon>Bacteroidota</taxon>
        <taxon>Saprospiria</taxon>
        <taxon>Saprospirales</taxon>
        <taxon>Lewinellaceae</taxon>
        <taxon>Neolewinella</taxon>
    </lineage>
</organism>
<feature type="domain" description="Gcp-like" evidence="1">
    <location>
        <begin position="34"/>
        <end position="147"/>
    </location>
</feature>
<dbReference type="InterPro" id="IPR022496">
    <property type="entry name" value="T6A_TsaB"/>
</dbReference>
<dbReference type="GO" id="GO:0002949">
    <property type="term" value="P:tRNA threonylcarbamoyladenosine modification"/>
    <property type="evidence" value="ECO:0007669"/>
    <property type="project" value="InterPro"/>
</dbReference>
<dbReference type="STRING" id="478744.SAMN05444359_14511"/>
<dbReference type="Gene3D" id="3.30.420.40">
    <property type="match status" value="2"/>
</dbReference>
<dbReference type="InterPro" id="IPR000905">
    <property type="entry name" value="Gcp-like_dom"/>
</dbReference>
<sequence>MTQLLLETATDVCSVAVARDGVILAEHTAKEVYQHASHLTVFIRDVMASAGVEMVELDEVVLSDGPGSFTSLRVGAATAKGLCMALPGLKLRVVPTLLSLAVMLRNAKPTLTVINSRRGEVYGQLFGARTQVQGENKKAGWEEALWSSPQNIRLTEDEWFEKLNEAAGGIGFNLSGPGQQRVQDHLPEGVILQGTGLKHCSARLLLAPASAPEGSRLVDVATYEPFYLNPPFVTVSKKKPLG</sequence>
<dbReference type="FunCoup" id="A0A1H9PB49">
    <property type="interactions" value="321"/>
</dbReference>
<dbReference type="InParanoid" id="A0A1H9PB49"/>
<evidence type="ECO:0000259" key="1">
    <source>
        <dbReference type="Pfam" id="PF00814"/>
    </source>
</evidence>
<protein>
    <submittedName>
        <fullName evidence="2">tRNA threonylcarbamoyladenosine biosynthesis protein TsaB</fullName>
    </submittedName>
</protein>